<evidence type="ECO:0000313" key="2">
    <source>
        <dbReference type="WBParaSite" id="Hba_21598"/>
    </source>
</evidence>
<dbReference type="PANTHER" id="PTHR20958:SF6">
    <property type="entry name" value="GLYCINE N-ACYLTRANSFERASE-LIKE PROTEIN"/>
    <property type="match status" value="1"/>
</dbReference>
<sequence>MIMLKEYFSHQDLQEALDVSQVIPELLFIHHSINNYLLMMYPCREIRVYSYPFNNPTYWFLVDLKKNACSSYYLFSLYETNFTAARSKELLDGNCNSFLISTLLSQYFDEYEMGSRVEHNFFYMTPTQMKNTQKVEIVLPYGYELSELTTKDAETVLSTAQNDESLELIRDRIQFLPSSCIRQSSSCEIVSHELSSNMGNMTELYTVPDHRRQGLGSAAEINLAQKMIDHGQIPFKTVPTHLTSILLSSEESPFWTMWTRNTLPVMFVNQMIEKRQ</sequence>
<evidence type="ECO:0000313" key="1">
    <source>
        <dbReference type="Proteomes" id="UP000095283"/>
    </source>
</evidence>
<reference evidence="2" key="1">
    <citation type="submission" date="2016-11" db="UniProtKB">
        <authorList>
            <consortium name="WormBaseParasite"/>
        </authorList>
    </citation>
    <scope>IDENTIFICATION</scope>
</reference>
<organism evidence="1 2">
    <name type="scientific">Heterorhabditis bacteriophora</name>
    <name type="common">Entomopathogenic nematode worm</name>
    <dbReference type="NCBI Taxonomy" id="37862"/>
    <lineage>
        <taxon>Eukaryota</taxon>
        <taxon>Metazoa</taxon>
        <taxon>Ecdysozoa</taxon>
        <taxon>Nematoda</taxon>
        <taxon>Chromadorea</taxon>
        <taxon>Rhabditida</taxon>
        <taxon>Rhabditina</taxon>
        <taxon>Rhabditomorpha</taxon>
        <taxon>Strongyloidea</taxon>
        <taxon>Heterorhabditidae</taxon>
        <taxon>Heterorhabditis</taxon>
    </lineage>
</organism>
<dbReference type="InterPro" id="IPR053225">
    <property type="entry name" value="Acyl-CoA_N-acyltransferase"/>
</dbReference>
<dbReference type="AlphaFoldDB" id="A0A1I7XVM7"/>
<proteinExistence type="predicted"/>
<dbReference type="Gene3D" id="3.40.630.30">
    <property type="match status" value="1"/>
</dbReference>
<name>A0A1I7XVM7_HETBA</name>
<dbReference type="SUPFAM" id="SSF55729">
    <property type="entry name" value="Acyl-CoA N-acyltransferases (Nat)"/>
    <property type="match status" value="1"/>
</dbReference>
<keyword evidence="1" id="KW-1185">Reference proteome</keyword>
<dbReference type="InterPro" id="IPR016181">
    <property type="entry name" value="Acyl_CoA_acyltransferase"/>
</dbReference>
<dbReference type="Proteomes" id="UP000095283">
    <property type="component" value="Unplaced"/>
</dbReference>
<dbReference type="WBParaSite" id="Hba_21598">
    <property type="protein sequence ID" value="Hba_21598"/>
    <property type="gene ID" value="Hba_21598"/>
</dbReference>
<protein>
    <submittedName>
        <fullName evidence="2">Glycine N-acyltransferase-like protein</fullName>
    </submittedName>
</protein>
<dbReference type="PANTHER" id="PTHR20958">
    <property type="entry name" value="GLYCINE N-ACYLTRANSFERASE-LIKE PROTEIN"/>
    <property type="match status" value="1"/>
</dbReference>
<accession>A0A1I7XVM7</accession>